<evidence type="ECO:0000256" key="1">
    <source>
        <dbReference type="SAM" id="SignalP"/>
    </source>
</evidence>
<keyword evidence="4" id="KW-1185">Reference proteome</keyword>
<feature type="signal peptide" evidence="1">
    <location>
        <begin position="1"/>
        <end position="17"/>
    </location>
</feature>
<dbReference type="InterPro" id="IPR000757">
    <property type="entry name" value="Beta-glucanase-like"/>
</dbReference>
<sequence length="289" mass="31956">MFSQLAALSILLMTACASIPKNPGYRAVWYDDFNGIKGAMVDSSKWNQVTIKNAATLKQIQIYTDRASNAHLSGDGQLYIVPKKGGTSPRYWSSARLESDGSWACKAGEAMIFQSEIRVPDFTNALTKYNGLWPAFWTKGQSCRDGTAKGFKCGEWDIFEVTNNMGKINQGTLHFENLDGAHNGSLHGITQYAGGVYHTWAFKVDRRNSNWKKQSLTWYVDGKVFYHVTGATIGIFSEWKILAQSPFFIILNLAIGGEAGSYGGLATESTVDGFEASMRVKYVAVYKSN</sequence>
<protein>
    <recommendedName>
        <fullName evidence="2">GH16 domain-containing protein</fullName>
    </recommendedName>
</protein>
<dbReference type="Gene3D" id="2.60.120.200">
    <property type="match status" value="1"/>
</dbReference>
<accession>A0A9P5GY08</accession>
<evidence type="ECO:0000313" key="3">
    <source>
        <dbReference type="EMBL" id="KAF7540100.1"/>
    </source>
</evidence>
<dbReference type="AlphaFoldDB" id="A0A9P5GY08"/>
<dbReference type="OrthoDB" id="192832at2759"/>
<proteinExistence type="predicted"/>
<dbReference type="PROSITE" id="PS51762">
    <property type="entry name" value="GH16_2"/>
    <property type="match status" value="1"/>
</dbReference>
<reference evidence="3" key="1">
    <citation type="submission" date="2020-03" db="EMBL/GenBank/DDBJ databases">
        <title>Draft Genome Sequence of Cylindrodendrum hubeiense.</title>
        <authorList>
            <person name="Buettner E."/>
            <person name="Kellner H."/>
        </authorList>
    </citation>
    <scope>NUCLEOTIDE SEQUENCE</scope>
    <source>
        <strain evidence="3">IHI 201604</strain>
    </source>
</reference>
<dbReference type="SUPFAM" id="SSF49899">
    <property type="entry name" value="Concanavalin A-like lectins/glucanases"/>
    <property type="match status" value="1"/>
</dbReference>
<organism evidence="3 4">
    <name type="scientific">Cylindrodendrum hubeiense</name>
    <dbReference type="NCBI Taxonomy" id="595255"/>
    <lineage>
        <taxon>Eukaryota</taxon>
        <taxon>Fungi</taxon>
        <taxon>Dikarya</taxon>
        <taxon>Ascomycota</taxon>
        <taxon>Pezizomycotina</taxon>
        <taxon>Sordariomycetes</taxon>
        <taxon>Hypocreomycetidae</taxon>
        <taxon>Hypocreales</taxon>
        <taxon>Nectriaceae</taxon>
        <taxon>Cylindrodendrum</taxon>
    </lineage>
</organism>
<dbReference type="PANTHER" id="PTHR10963:SF60">
    <property type="entry name" value="GRAM-NEGATIVE BACTERIA-BINDING PROTEIN 1-RELATED"/>
    <property type="match status" value="1"/>
</dbReference>
<dbReference type="Proteomes" id="UP000722485">
    <property type="component" value="Unassembled WGS sequence"/>
</dbReference>
<name>A0A9P5GY08_9HYPO</name>
<dbReference type="InterPro" id="IPR013320">
    <property type="entry name" value="ConA-like_dom_sf"/>
</dbReference>
<dbReference type="GO" id="GO:0004553">
    <property type="term" value="F:hydrolase activity, hydrolyzing O-glycosyl compounds"/>
    <property type="evidence" value="ECO:0007669"/>
    <property type="project" value="InterPro"/>
</dbReference>
<feature type="domain" description="GH16" evidence="2">
    <location>
        <begin position="12"/>
        <end position="289"/>
    </location>
</feature>
<dbReference type="EMBL" id="JAANBB010000538">
    <property type="protein sequence ID" value="KAF7540100.1"/>
    <property type="molecule type" value="Genomic_DNA"/>
</dbReference>
<dbReference type="GO" id="GO:0005975">
    <property type="term" value="P:carbohydrate metabolic process"/>
    <property type="evidence" value="ECO:0007669"/>
    <property type="project" value="InterPro"/>
</dbReference>
<feature type="chain" id="PRO_5040452470" description="GH16 domain-containing protein" evidence="1">
    <location>
        <begin position="18"/>
        <end position="289"/>
    </location>
</feature>
<dbReference type="PANTHER" id="PTHR10963">
    <property type="entry name" value="GLYCOSYL HYDROLASE-RELATED"/>
    <property type="match status" value="1"/>
</dbReference>
<gene>
    <name evidence="3" type="ORF">G7Z17_g12283</name>
</gene>
<evidence type="ECO:0000259" key="2">
    <source>
        <dbReference type="PROSITE" id="PS51762"/>
    </source>
</evidence>
<dbReference type="InterPro" id="IPR050546">
    <property type="entry name" value="Glycosyl_Hydrlase_16"/>
</dbReference>
<keyword evidence="1" id="KW-0732">Signal</keyword>
<evidence type="ECO:0000313" key="4">
    <source>
        <dbReference type="Proteomes" id="UP000722485"/>
    </source>
</evidence>
<comment type="caution">
    <text evidence="3">The sequence shown here is derived from an EMBL/GenBank/DDBJ whole genome shotgun (WGS) entry which is preliminary data.</text>
</comment>